<keyword evidence="1" id="KW-0732">Signal</keyword>
<comment type="caution">
    <text evidence="2">The sequence shown here is derived from an EMBL/GenBank/DDBJ whole genome shotgun (WGS) entry which is preliminary data.</text>
</comment>
<proteinExistence type="predicted"/>
<accession>A0A918ABH1</accession>
<protein>
    <submittedName>
        <fullName evidence="2">Uncharacterized protein</fullName>
    </submittedName>
</protein>
<reference evidence="2" key="2">
    <citation type="submission" date="2020-09" db="EMBL/GenBank/DDBJ databases">
        <authorList>
            <person name="Sun Q."/>
            <person name="Zhou Y."/>
        </authorList>
    </citation>
    <scope>NUCLEOTIDE SEQUENCE</scope>
    <source>
        <strain evidence="2">CGMCC 4.7430</strain>
    </source>
</reference>
<dbReference type="EMBL" id="BMNK01000013">
    <property type="protein sequence ID" value="GGP13169.1"/>
    <property type="molecule type" value="Genomic_DNA"/>
</dbReference>
<evidence type="ECO:0000313" key="2">
    <source>
        <dbReference type="EMBL" id="GGP13169.1"/>
    </source>
</evidence>
<reference evidence="2" key="1">
    <citation type="journal article" date="2014" name="Int. J. Syst. Evol. Microbiol.">
        <title>Complete genome sequence of Corynebacterium casei LMG S-19264T (=DSM 44701T), isolated from a smear-ripened cheese.</title>
        <authorList>
            <consortium name="US DOE Joint Genome Institute (JGI-PGF)"/>
            <person name="Walter F."/>
            <person name="Albersmeier A."/>
            <person name="Kalinowski J."/>
            <person name="Ruckert C."/>
        </authorList>
    </citation>
    <scope>NUCLEOTIDE SEQUENCE</scope>
    <source>
        <strain evidence="2">CGMCC 4.7430</strain>
    </source>
</reference>
<feature type="chain" id="PRO_5038100334" evidence="1">
    <location>
        <begin position="28"/>
        <end position="150"/>
    </location>
</feature>
<sequence>MRLANISLAVVITASGSALVTAAPAVAAPAAHSEVSTQASSAAMARWRTQRHEALGPSKGYFSTSAWQRPSGVRVMQVKARCWGNDSQLKVNLWFLRRWGGGEKVAKSGKWRCNGKYGIVRIHNAGHSKYWATFSLSKKHTVEYWVQYYK</sequence>
<name>A0A918ABH1_9ACTN</name>
<evidence type="ECO:0000313" key="3">
    <source>
        <dbReference type="Proteomes" id="UP000660745"/>
    </source>
</evidence>
<organism evidence="2 3">
    <name type="scientific">Nonomuraea glycinis</name>
    <dbReference type="NCBI Taxonomy" id="2047744"/>
    <lineage>
        <taxon>Bacteria</taxon>
        <taxon>Bacillati</taxon>
        <taxon>Actinomycetota</taxon>
        <taxon>Actinomycetes</taxon>
        <taxon>Streptosporangiales</taxon>
        <taxon>Streptosporangiaceae</taxon>
        <taxon>Nonomuraea</taxon>
    </lineage>
</organism>
<dbReference type="Proteomes" id="UP000660745">
    <property type="component" value="Unassembled WGS sequence"/>
</dbReference>
<gene>
    <name evidence="2" type="ORF">GCM10012278_63880</name>
</gene>
<dbReference type="AlphaFoldDB" id="A0A918ABH1"/>
<dbReference type="RefSeq" id="WP_189142444.1">
    <property type="nucleotide sequence ID" value="NZ_BMNK01000013.1"/>
</dbReference>
<evidence type="ECO:0000256" key="1">
    <source>
        <dbReference type="SAM" id="SignalP"/>
    </source>
</evidence>
<keyword evidence="3" id="KW-1185">Reference proteome</keyword>
<feature type="signal peptide" evidence="1">
    <location>
        <begin position="1"/>
        <end position="27"/>
    </location>
</feature>